<feature type="transmembrane region" description="Helical" evidence="6">
    <location>
        <begin position="266"/>
        <end position="287"/>
    </location>
</feature>
<evidence type="ECO:0000256" key="5">
    <source>
        <dbReference type="ARBA" id="ARBA00023136"/>
    </source>
</evidence>
<gene>
    <name evidence="8" type="ORF">DLD77_00755</name>
</gene>
<evidence type="ECO:0000313" key="8">
    <source>
        <dbReference type="EMBL" id="AWO00338.1"/>
    </source>
</evidence>
<feature type="transmembrane region" description="Helical" evidence="6">
    <location>
        <begin position="227"/>
        <end position="246"/>
    </location>
</feature>
<dbReference type="PANTHER" id="PTHR23505:SF79">
    <property type="entry name" value="PROTEIN SPINSTER"/>
    <property type="match status" value="1"/>
</dbReference>
<feature type="transmembrane region" description="Helical" evidence="6">
    <location>
        <begin position="85"/>
        <end position="104"/>
    </location>
</feature>
<dbReference type="InterPro" id="IPR036259">
    <property type="entry name" value="MFS_trans_sf"/>
</dbReference>
<evidence type="ECO:0000256" key="3">
    <source>
        <dbReference type="ARBA" id="ARBA00022692"/>
    </source>
</evidence>
<feature type="transmembrane region" description="Helical" evidence="6">
    <location>
        <begin position="322"/>
        <end position="339"/>
    </location>
</feature>
<evidence type="ECO:0000256" key="1">
    <source>
        <dbReference type="ARBA" id="ARBA00004141"/>
    </source>
</evidence>
<dbReference type="InterPro" id="IPR044770">
    <property type="entry name" value="MFS_spinster-like"/>
</dbReference>
<evidence type="ECO:0000313" key="9">
    <source>
        <dbReference type="Proteomes" id="UP000246099"/>
    </source>
</evidence>
<feature type="transmembrane region" description="Helical" evidence="6">
    <location>
        <begin position="170"/>
        <end position="192"/>
    </location>
</feature>
<comment type="subcellular location">
    <subcellularLocation>
        <location evidence="1">Membrane</location>
        <topology evidence="1">Multi-pass membrane protein</topology>
    </subcellularLocation>
</comment>
<feature type="transmembrane region" description="Helical" evidence="6">
    <location>
        <begin position="359"/>
        <end position="378"/>
    </location>
</feature>
<feature type="transmembrane region" description="Helical" evidence="6">
    <location>
        <begin position="299"/>
        <end position="316"/>
    </location>
</feature>
<evidence type="ECO:0000259" key="7">
    <source>
        <dbReference type="PROSITE" id="PS50850"/>
    </source>
</evidence>
<keyword evidence="5 6" id="KW-0472">Membrane</keyword>
<feature type="transmembrane region" description="Helical" evidence="6">
    <location>
        <begin position="390"/>
        <end position="409"/>
    </location>
</feature>
<proteinExistence type="predicted"/>
<dbReference type="PROSITE" id="PS50850">
    <property type="entry name" value="MFS"/>
    <property type="match status" value="1"/>
</dbReference>
<dbReference type="EMBL" id="CP029600">
    <property type="protein sequence ID" value="AWO00338.1"/>
    <property type="molecule type" value="Genomic_DNA"/>
</dbReference>
<dbReference type="Gene3D" id="1.20.1250.20">
    <property type="entry name" value="MFS general substrate transporter like domains"/>
    <property type="match status" value="2"/>
</dbReference>
<keyword evidence="9" id="KW-1185">Reference proteome</keyword>
<keyword evidence="2" id="KW-0813">Transport</keyword>
<dbReference type="InterPro" id="IPR020846">
    <property type="entry name" value="MFS_dom"/>
</dbReference>
<evidence type="ECO:0000256" key="2">
    <source>
        <dbReference type="ARBA" id="ARBA00022448"/>
    </source>
</evidence>
<name>A0ABN5LQA5_9BACT</name>
<organism evidence="8 9">
    <name type="scientific">Chitinophaga alhagiae</name>
    <dbReference type="NCBI Taxonomy" id="2203219"/>
    <lineage>
        <taxon>Bacteria</taxon>
        <taxon>Pseudomonadati</taxon>
        <taxon>Bacteroidota</taxon>
        <taxon>Chitinophagia</taxon>
        <taxon>Chitinophagales</taxon>
        <taxon>Chitinophagaceae</taxon>
        <taxon>Chitinophaga</taxon>
    </lineage>
</organism>
<evidence type="ECO:0000256" key="4">
    <source>
        <dbReference type="ARBA" id="ARBA00022989"/>
    </source>
</evidence>
<dbReference type="InterPro" id="IPR011701">
    <property type="entry name" value="MFS"/>
</dbReference>
<dbReference type="Pfam" id="PF07690">
    <property type="entry name" value="MFS_1"/>
    <property type="match status" value="1"/>
</dbReference>
<reference evidence="8 9" key="1">
    <citation type="submission" date="2018-05" db="EMBL/GenBank/DDBJ databases">
        <title>Chitinophaga sp. nov., isolated from rhizosphere soil of Alhagi.</title>
        <authorList>
            <person name="Liu Y."/>
        </authorList>
    </citation>
    <scope>NUCLEOTIDE SEQUENCE [LARGE SCALE GENOMIC DNA]</scope>
    <source>
        <strain evidence="8 9">T22</strain>
    </source>
</reference>
<feature type="transmembrane region" description="Helical" evidence="6">
    <location>
        <begin position="110"/>
        <end position="132"/>
    </location>
</feature>
<sequence length="417" mass="45689">MPETLNADTSKTPKGAWLMLGLLCVVGCLNYLDRMTITTMRASVLESIPMTDAEFGLLTSAFLWTYGIVSPISGFLADRFSRRKIIIGSLLAWSLVTWVTGYATTFNQLLLTRVLMGLSEGCYFPAALGLIVSYHTGRTRSLATGIHVAGVMLGQSLGFVGGWLAETYHWSTAFAVFGGMGIVHAFILVIFLKDRRPEIPENSATATPLMTMPGFFRSFGRIMRSRNYLLLLIFYALLGIVGWMTIGWLPTFYMEEYQLSQTEAGVYATAYLHPFGFGGAILGGFLADRAARRFKKGRFLVPVLGLLIAAPCVYFASHSTVLLVTAVGFMIFSTTRIFGDANLMPMLCEIVGPEFRSSAYGTLNAVGCLVGGLGLYAGGMLRDRHLDLRLMFQLSAIVLLLAVVMLLLIRPKYDSAN</sequence>
<keyword evidence="4 6" id="KW-1133">Transmembrane helix</keyword>
<evidence type="ECO:0000256" key="6">
    <source>
        <dbReference type="SAM" id="Phobius"/>
    </source>
</evidence>
<dbReference type="Proteomes" id="UP000246099">
    <property type="component" value="Chromosome"/>
</dbReference>
<accession>A0ABN5LQA5</accession>
<dbReference type="SUPFAM" id="SSF103473">
    <property type="entry name" value="MFS general substrate transporter"/>
    <property type="match status" value="1"/>
</dbReference>
<feature type="transmembrane region" description="Helical" evidence="6">
    <location>
        <begin position="144"/>
        <end position="164"/>
    </location>
</feature>
<protein>
    <submittedName>
        <fullName evidence="8">MFS transporter</fullName>
    </submittedName>
</protein>
<feature type="transmembrane region" description="Helical" evidence="6">
    <location>
        <begin position="15"/>
        <end position="32"/>
    </location>
</feature>
<dbReference type="PANTHER" id="PTHR23505">
    <property type="entry name" value="SPINSTER"/>
    <property type="match status" value="1"/>
</dbReference>
<dbReference type="RefSeq" id="WP_119075658.1">
    <property type="nucleotide sequence ID" value="NZ_CP029600.1"/>
</dbReference>
<keyword evidence="3 6" id="KW-0812">Transmembrane</keyword>
<feature type="domain" description="Major facilitator superfamily (MFS) profile" evidence="7">
    <location>
        <begin position="19"/>
        <end position="414"/>
    </location>
</feature>